<dbReference type="EMBL" id="LGBR01000001">
    <property type="protein sequence ID" value="KOY51744.1"/>
    <property type="molecule type" value="Genomic_DNA"/>
</dbReference>
<evidence type="ECO:0000313" key="1">
    <source>
        <dbReference type="EMBL" id="KOY51744.1"/>
    </source>
</evidence>
<dbReference type="PATRIC" id="fig|1300348.6.peg.1303"/>
<evidence type="ECO:0008006" key="3">
    <source>
        <dbReference type="Google" id="ProtNLM"/>
    </source>
</evidence>
<dbReference type="NCBIfam" id="NF041384">
    <property type="entry name" value="YHS_seleno_dom"/>
    <property type="match status" value="1"/>
</dbReference>
<reference evidence="1 2" key="1">
    <citation type="submission" date="2015-07" db="EMBL/GenBank/DDBJ databases">
        <title>Genome of Polaribacter dokdonenesis DSW-5, isolated from seawater off Dokdo in Korea.</title>
        <authorList>
            <person name="Yoon K."/>
            <person name="Song J.Y."/>
            <person name="Kim J.F."/>
        </authorList>
    </citation>
    <scope>NUCLEOTIDE SEQUENCE [LARGE SCALE GENOMIC DNA]</scope>
    <source>
        <strain evidence="1 2">DSW-5</strain>
    </source>
</reference>
<name>A0A0N0UNJ6_9FLAO</name>
<proteinExistence type="predicted"/>
<sequence length="149" mass="17367">MKQWIVILFLSFSSVIFSQSIDYNTKRGYVAEGFDVVAYFTESKPIEGKKDFTVTYSDVRFKFSKLENLKLFKSNPEKYIPQYGGYCAYALAVKGKKVSINPKTFEVRDGKLYLFYNKGKTNTLQFWLNEGAKELQLKADLNWQKFINN</sequence>
<dbReference type="Proteomes" id="UP000037716">
    <property type="component" value="Unassembled WGS sequence"/>
</dbReference>
<comment type="caution">
    <text evidence="1">The sequence shown here is derived from an EMBL/GenBank/DDBJ whole genome shotgun (WGS) entry which is preliminary data.</text>
</comment>
<protein>
    <recommendedName>
        <fullName evidence="3">YHS domain-containing protein</fullName>
    </recommendedName>
</protein>
<dbReference type="STRING" id="1300348.I602_1304"/>
<evidence type="ECO:0000313" key="2">
    <source>
        <dbReference type="Proteomes" id="UP000037716"/>
    </source>
</evidence>
<organism evidence="1 2">
    <name type="scientific">Polaribacter dokdonensis DSW-5</name>
    <dbReference type="NCBI Taxonomy" id="1300348"/>
    <lineage>
        <taxon>Bacteria</taxon>
        <taxon>Pseudomonadati</taxon>
        <taxon>Bacteroidota</taxon>
        <taxon>Flavobacteriia</taxon>
        <taxon>Flavobacteriales</taxon>
        <taxon>Flavobacteriaceae</taxon>
    </lineage>
</organism>
<dbReference type="AlphaFoldDB" id="A0A0N0UNJ6"/>
<accession>A0A0N0UNJ6</accession>
<dbReference type="RefSeq" id="WP_053973896.1">
    <property type="nucleotide sequence ID" value="NZ_FNUE01000001.1"/>
</dbReference>
<gene>
    <name evidence="1" type="ORF">I602_1304</name>
</gene>